<dbReference type="InterPro" id="IPR052211">
    <property type="entry name" value="Cpx_auxiliary_protein"/>
</dbReference>
<evidence type="ECO:0000256" key="5">
    <source>
        <dbReference type="SAM" id="SignalP"/>
    </source>
</evidence>
<protein>
    <submittedName>
        <fullName evidence="6">Spy/CpxP family protein refolding chaperone</fullName>
    </submittedName>
</protein>
<feature type="chain" id="PRO_5045205255" evidence="5">
    <location>
        <begin position="24"/>
        <end position="155"/>
    </location>
</feature>
<dbReference type="Gene3D" id="1.20.120.1490">
    <property type="match status" value="1"/>
</dbReference>
<evidence type="ECO:0000256" key="1">
    <source>
        <dbReference type="ARBA" id="ARBA00004418"/>
    </source>
</evidence>
<reference evidence="6 7" key="1">
    <citation type="submission" date="2021-02" db="EMBL/GenBank/DDBJ databases">
        <title>Sulfurospirillum tamanensis sp. nov.</title>
        <authorList>
            <person name="Frolova A."/>
            <person name="Merkel A."/>
            <person name="Slobodkin A."/>
        </authorList>
    </citation>
    <scope>NUCLEOTIDE SEQUENCE [LARGE SCALE GENOMIC DNA]</scope>
    <source>
        <strain evidence="6 7">T05b</strain>
    </source>
</reference>
<proteinExistence type="inferred from homology"/>
<accession>A0ABS2WPR6</accession>
<comment type="caution">
    <text evidence="6">The sequence shown here is derived from an EMBL/GenBank/DDBJ whole genome shotgun (WGS) entry which is preliminary data.</text>
</comment>
<dbReference type="Proteomes" id="UP000703590">
    <property type="component" value="Unassembled WGS sequence"/>
</dbReference>
<evidence type="ECO:0000256" key="3">
    <source>
        <dbReference type="ARBA" id="ARBA00022729"/>
    </source>
</evidence>
<dbReference type="EMBL" id="JAFHKK010000003">
    <property type="protein sequence ID" value="MBN2963659.1"/>
    <property type="molecule type" value="Genomic_DNA"/>
</dbReference>
<name>A0ABS2WPR6_9BACT</name>
<dbReference type="RefSeq" id="WP_205458094.1">
    <property type="nucleotide sequence ID" value="NZ_JAFHKK010000003.1"/>
</dbReference>
<comment type="similarity">
    <text evidence="2">Belongs to the CpxP/Spy family.</text>
</comment>
<sequence>MKLGKTVAMVVLAGSLAATGAWAKGGMMQRDCGMANGQNKEMRNHQGKMGQKGGGMMMLQGIDLTPEQVHEVKLVQAQMRVEMLSSVKPGEKAEGMKKAFNGAKFDTKAFVEANMKNVQTRAELKAKHIEKLYNILTPEQREKFVQNMQNRGPRS</sequence>
<reference evidence="7" key="2">
    <citation type="submission" date="2021-02" db="EMBL/GenBank/DDBJ databases">
        <title>Sulfurospirillum tamanensis sp. nov.</title>
        <authorList>
            <person name="Merkel A.Y."/>
        </authorList>
    </citation>
    <scope>NUCLEOTIDE SEQUENCE [LARGE SCALE GENOMIC DNA]</scope>
    <source>
        <strain evidence="7">T05b</strain>
    </source>
</reference>
<evidence type="ECO:0000313" key="6">
    <source>
        <dbReference type="EMBL" id="MBN2963659.1"/>
    </source>
</evidence>
<dbReference type="InterPro" id="IPR012899">
    <property type="entry name" value="LTXXQ"/>
</dbReference>
<keyword evidence="4" id="KW-0574">Periplasm</keyword>
<evidence type="ECO:0000313" key="7">
    <source>
        <dbReference type="Proteomes" id="UP000703590"/>
    </source>
</evidence>
<dbReference type="Pfam" id="PF07813">
    <property type="entry name" value="LTXXQ"/>
    <property type="match status" value="1"/>
</dbReference>
<dbReference type="PANTHER" id="PTHR38102">
    <property type="entry name" value="PERIPLASMIC CHAPERONE SPY"/>
    <property type="match status" value="1"/>
</dbReference>
<evidence type="ECO:0000256" key="2">
    <source>
        <dbReference type="ARBA" id="ARBA00008441"/>
    </source>
</evidence>
<evidence type="ECO:0000256" key="4">
    <source>
        <dbReference type="ARBA" id="ARBA00022764"/>
    </source>
</evidence>
<feature type="signal peptide" evidence="5">
    <location>
        <begin position="1"/>
        <end position="23"/>
    </location>
</feature>
<reference evidence="6 7" key="3">
    <citation type="submission" date="2021-02" db="EMBL/GenBank/DDBJ databases">
        <authorList>
            <person name="Merkel A.Y."/>
        </authorList>
    </citation>
    <scope>NUCLEOTIDE SEQUENCE [LARGE SCALE GENOMIC DNA]</scope>
    <source>
        <strain evidence="6 7">T05b</strain>
    </source>
</reference>
<organism evidence="6 7">
    <name type="scientific">Sulfurospirillum tamanense</name>
    <dbReference type="NCBI Taxonomy" id="2813362"/>
    <lineage>
        <taxon>Bacteria</taxon>
        <taxon>Pseudomonadati</taxon>
        <taxon>Campylobacterota</taxon>
        <taxon>Epsilonproteobacteria</taxon>
        <taxon>Campylobacterales</taxon>
        <taxon>Sulfurospirillaceae</taxon>
        <taxon>Sulfurospirillum</taxon>
    </lineage>
</organism>
<dbReference type="PANTHER" id="PTHR38102:SF1">
    <property type="entry name" value="PERIPLASMIC CHAPERONE SPY"/>
    <property type="match status" value="1"/>
</dbReference>
<keyword evidence="3 5" id="KW-0732">Signal</keyword>
<keyword evidence="7" id="KW-1185">Reference proteome</keyword>
<comment type="subcellular location">
    <subcellularLocation>
        <location evidence="1">Periplasm</location>
    </subcellularLocation>
</comment>
<gene>
    <name evidence="6" type="ORF">JWV37_02610</name>
</gene>